<evidence type="ECO:0008006" key="4">
    <source>
        <dbReference type="Google" id="ProtNLM"/>
    </source>
</evidence>
<accession>A0A917Y569</accession>
<protein>
    <recommendedName>
        <fullName evidence="4">DUF3102 domain-containing protein</fullName>
    </recommendedName>
</protein>
<reference evidence="2" key="2">
    <citation type="submission" date="2020-09" db="EMBL/GenBank/DDBJ databases">
        <authorList>
            <person name="Sun Q."/>
            <person name="Ohkuma M."/>
        </authorList>
    </citation>
    <scope>NUCLEOTIDE SEQUENCE</scope>
    <source>
        <strain evidence="2">JCM 17251</strain>
    </source>
</reference>
<feature type="coiled-coil region" evidence="1">
    <location>
        <begin position="117"/>
        <end position="210"/>
    </location>
</feature>
<evidence type="ECO:0000313" key="2">
    <source>
        <dbReference type="EMBL" id="GGN66300.1"/>
    </source>
</evidence>
<dbReference type="RefSeq" id="WP_188859397.1">
    <property type="nucleotide sequence ID" value="NZ_BMOS01000045.1"/>
</dbReference>
<name>A0A917Y569_9BACI</name>
<evidence type="ECO:0000256" key="1">
    <source>
        <dbReference type="SAM" id="Coils"/>
    </source>
</evidence>
<dbReference type="InterPro" id="IPR021451">
    <property type="entry name" value="DUF3102"/>
</dbReference>
<keyword evidence="3" id="KW-1185">Reference proteome</keyword>
<gene>
    <name evidence="2" type="ORF">GCM10007971_36110</name>
</gene>
<organism evidence="2 3">
    <name type="scientific">Oceanobacillus indicireducens</name>
    <dbReference type="NCBI Taxonomy" id="1004261"/>
    <lineage>
        <taxon>Bacteria</taxon>
        <taxon>Bacillati</taxon>
        <taxon>Bacillota</taxon>
        <taxon>Bacilli</taxon>
        <taxon>Bacillales</taxon>
        <taxon>Bacillaceae</taxon>
        <taxon>Oceanobacillus</taxon>
    </lineage>
</organism>
<keyword evidence="1" id="KW-0175">Coiled coil</keyword>
<proteinExistence type="predicted"/>
<dbReference type="EMBL" id="BMOS01000045">
    <property type="protein sequence ID" value="GGN66300.1"/>
    <property type="molecule type" value="Genomic_DNA"/>
</dbReference>
<reference evidence="2" key="1">
    <citation type="journal article" date="2014" name="Int. J. Syst. Evol. Microbiol.">
        <title>Complete genome sequence of Corynebacterium casei LMG S-19264T (=DSM 44701T), isolated from a smear-ripened cheese.</title>
        <authorList>
            <consortium name="US DOE Joint Genome Institute (JGI-PGF)"/>
            <person name="Walter F."/>
            <person name="Albersmeier A."/>
            <person name="Kalinowski J."/>
            <person name="Ruckert C."/>
        </authorList>
    </citation>
    <scope>NUCLEOTIDE SEQUENCE</scope>
    <source>
        <strain evidence="2">JCM 17251</strain>
    </source>
</reference>
<sequence length="288" mass="32802">MDEIQLSSDLNVITAEINSYKQVAGQSIFEIGKRLKHVKENNLAHGEWGRWLESINLSRGQATKFITVFDELGSNDSTWNNLGTQALYLIATMPEGEREKEHTLSSGETKTPDEMTVRELQETKKKLKQSQQQLEQAQKSEEIALKKLEEVEGREPEVIEKEVIKEVIPEHIKKQIQEKDKVLQSAREEMESMQSEIDKLERLTTGMDEEAKKEKEVKLLMLDASKSVLKTKIKIDEFLQEVAVTPYRRGAIAASSQAAKGKLAEGVEELKKFIEEMELSLNATIEHH</sequence>
<dbReference type="AlphaFoldDB" id="A0A917Y569"/>
<dbReference type="Pfam" id="PF11300">
    <property type="entry name" value="DUF3102"/>
    <property type="match status" value="1"/>
</dbReference>
<dbReference type="Proteomes" id="UP000624041">
    <property type="component" value="Unassembled WGS sequence"/>
</dbReference>
<evidence type="ECO:0000313" key="3">
    <source>
        <dbReference type="Proteomes" id="UP000624041"/>
    </source>
</evidence>
<comment type="caution">
    <text evidence="2">The sequence shown here is derived from an EMBL/GenBank/DDBJ whole genome shotgun (WGS) entry which is preliminary data.</text>
</comment>